<dbReference type="RefSeq" id="WP_188775828.1">
    <property type="nucleotide sequence ID" value="NZ_BMMB01000005.1"/>
</dbReference>
<organism evidence="1 2">
    <name type="scientific">Paenibacillus hunanensis</name>
    <dbReference type="NCBI Taxonomy" id="539262"/>
    <lineage>
        <taxon>Bacteria</taxon>
        <taxon>Bacillati</taxon>
        <taxon>Bacillota</taxon>
        <taxon>Bacilli</taxon>
        <taxon>Bacillales</taxon>
        <taxon>Paenibacillaceae</taxon>
        <taxon>Paenibacillus</taxon>
    </lineage>
</organism>
<sequence>MIQEQIVSFIEWNRNRGCEAKLVHEAVDYPTKELQSIPVPDVLTQRYTTLPAAFATWLQLVQIVVAPHGQAWFLTATDYREHSSNSISEQEAAFAWNEWEHMSLEAAANDADWQQQIRTFWDRYVPIVMIVQPEYAFYAIDTHSPDGAVIYGREPEFEESDEIAASFEEFLRGIIDGTLKWYSQV</sequence>
<reference evidence="1 2" key="1">
    <citation type="submission" date="2023-07" db="EMBL/GenBank/DDBJ databases">
        <title>Genomic Encyclopedia of Type Strains, Phase IV (KMG-IV): sequencing the most valuable type-strain genomes for metagenomic binning, comparative biology and taxonomic classification.</title>
        <authorList>
            <person name="Goeker M."/>
        </authorList>
    </citation>
    <scope>NUCLEOTIDE SEQUENCE [LARGE SCALE GENOMIC DNA]</scope>
    <source>
        <strain evidence="1 2">DSM 22170</strain>
    </source>
</reference>
<dbReference type="Proteomes" id="UP001185028">
    <property type="component" value="Unassembled WGS sequence"/>
</dbReference>
<evidence type="ECO:0000313" key="1">
    <source>
        <dbReference type="EMBL" id="MDR6244042.1"/>
    </source>
</evidence>
<evidence type="ECO:0008006" key="3">
    <source>
        <dbReference type="Google" id="ProtNLM"/>
    </source>
</evidence>
<protein>
    <recommendedName>
        <fullName evidence="3">SMI1/KNR4 family protein</fullName>
    </recommendedName>
</protein>
<name>A0ABU1IZB3_9BACL</name>
<dbReference type="EMBL" id="JAVDQH010000006">
    <property type="protein sequence ID" value="MDR6244042.1"/>
    <property type="molecule type" value="Genomic_DNA"/>
</dbReference>
<comment type="caution">
    <text evidence="1">The sequence shown here is derived from an EMBL/GenBank/DDBJ whole genome shotgun (WGS) entry which is preliminary data.</text>
</comment>
<evidence type="ECO:0000313" key="2">
    <source>
        <dbReference type="Proteomes" id="UP001185028"/>
    </source>
</evidence>
<proteinExistence type="predicted"/>
<keyword evidence="2" id="KW-1185">Reference proteome</keyword>
<gene>
    <name evidence="1" type="ORF">JOC58_001935</name>
</gene>
<accession>A0ABU1IZB3</accession>